<evidence type="ECO:0000259" key="6">
    <source>
        <dbReference type="Pfam" id="PF00107"/>
    </source>
</evidence>
<dbReference type="EMBL" id="KN832891">
    <property type="protein sequence ID" value="KIM94011.1"/>
    <property type="molecule type" value="Genomic_DNA"/>
</dbReference>
<comment type="cofactor">
    <cofactor evidence="1 5">
        <name>Zn(2+)</name>
        <dbReference type="ChEBI" id="CHEBI:29105"/>
    </cofactor>
</comment>
<evidence type="ECO:0000256" key="5">
    <source>
        <dbReference type="RuleBase" id="RU361277"/>
    </source>
</evidence>
<dbReference type="AlphaFoldDB" id="A0A0C3GUE7"/>
<dbReference type="PANTHER" id="PTHR42813">
    <property type="entry name" value="ZINC-TYPE ALCOHOL DEHYDROGENASE-LIKE"/>
    <property type="match status" value="1"/>
</dbReference>
<reference evidence="8 9" key="1">
    <citation type="submission" date="2014-04" db="EMBL/GenBank/DDBJ databases">
        <authorList>
            <consortium name="DOE Joint Genome Institute"/>
            <person name="Kuo A."/>
            <person name="Martino E."/>
            <person name="Perotto S."/>
            <person name="Kohler A."/>
            <person name="Nagy L.G."/>
            <person name="Floudas D."/>
            <person name="Copeland A."/>
            <person name="Barry K.W."/>
            <person name="Cichocki N."/>
            <person name="Veneault-Fourrey C."/>
            <person name="LaButti K."/>
            <person name="Lindquist E.A."/>
            <person name="Lipzen A."/>
            <person name="Lundell T."/>
            <person name="Morin E."/>
            <person name="Murat C."/>
            <person name="Sun H."/>
            <person name="Tunlid A."/>
            <person name="Henrissat B."/>
            <person name="Grigoriev I.V."/>
            <person name="Hibbett D.S."/>
            <person name="Martin F."/>
            <person name="Nordberg H.P."/>
            <person name="Cantor M.N."/>
            <person name="Hua S.X."/>
        </authorList>
    </citation>
    <scope>NUCLEOTIDE SEQUENCE [LARGE SCALE GENOMIC DNA]</scope>
    <source>
        <strain evidence="8 9">Zn</strain>
    </source>
</reference>
<evidence type="ECO:0000313" key="8">
    <source>
        <dbReference type="EMBL" id="KIM94011.1"/>
    </source>
</evidence>
<evidence type="ECO:0000259" key="7">
    <source>
        <dbReference type="Pfam" id="PF08240"/>
    </source>
</evidence>
<dbReference type="InterPro" id="IPR002328">
    <property type="entry name" value="ADH_Zn_CS"/>
</dbReference>
<dbReference type="GO" id="GO:0016491">
    <property type="term" value="F:oxidoreductase activity"/>
    <property type="evidence" value="ECO:0007669"/>
    <property type="project" value="UniProtKB-KW"/>
</dbReference>
<evidence type="ECO:0000256" key="4">
    <source>
        <dbReference type="ARBA" id="ARBA00023002"/>
    </source>
</evidence>
<gene>
    <name evidence="8" type="ORF">OIDMADRAFT_60852</name>
</gene>
<dbReference type="Pfam" id="PF00107">
    <property type="entry name" value="ADH_zinc_N"/>
    <property type="match status" value="1"/>
</dbReference>
<reference evidence="9" key="2">
    <citation type="submission" date="2015-01" db="EMBL/GenBank/DDBJ databases">
        <title>Evolutionary Origins and Diversification of the Mycorrhizal Mutualists.</title>
        <authorList>
            <consortium name="DOE Joint Genome Institute"/>
            <consortium name="Mycorrhizal Genomics Consortium"/>
            <person name="Kohler A."/>
            <person name="Kuo A."/>
            <person name="Nagy L.G."/>
            <person name="Floudas D."/>
            <person name="Copeland A."/>
            <person name="Barry K.W."/>
            <person name="Cichocki N."/>
            <person name="Veneault-Fourrey C."/>
            <person name="LaButti K."/>
            <person name="Lindquist E.A."/>
            <person name="Lipzen A."/>
            <person name="Lundell T."/>
            <person name="Morin E."/>
            <person name="Murat C."/>
            <person name="Riley R."/>
            <person name="Ohm R."/>
            <person name="Sun H."/>
            <person name="Tunlid A."/>
            <person name="Henrissat B."/>
            <person name="Grigoriev I.V."/>
            <person name="Hibbett D.S."/>
            <person name="Martin F."/>
        </authorList>
    </citation>
    <scope>NUCLEOTIDE SEQUENCE [LARGE SCALE GENOMIC DNA]</scope>
    <source>
        <strain evidence="9">Zn</strain>
    </source>
</reference>
<comment type="similarity">
    <text evidence="5">Belongs to the zinc-containing alcohol dehydrogenase family.</text>
</comment>
<dbReference type="Gene3D" id="3.40.50.720">
    <property type="entry name" value="NAD(P)-binding Rossmann-like Domain"/>
    <property type="match status" value="1"/>
</dbReference>
<dbReference type="PROSITE" id="PS00059">
    <property type="entry name" value="ADH_ZINC"/>
    <property type="match status" value="1"/>
</dbReference>
<dbReference type="InterPro" id="IPR036291">
    <property type="entry name" value="NAD(P)-bd_dom_sf"/>
</dbReference>
<dbReference type="SUPFAM" id="SSF50129">
    <property type="entry name" value="GroES-like"/>
    <property type="match status" value="1"/>
</dbReference>
<dbReference type="Pfam" id="PF08240">
    <property type="entry name" value="ADH_N"/>
    <property type="match status" value="1"/>
</dbReference>
<keyword evidence="2 5" id="KW-0479">Metal-binding</keyword>
<feature type="domain" description="Alcohol dehydrogenase-like N-terminal" evidence="7">
    <location>
        <begin position="32"/>
        <end position="143"/>
    </location>
</feature>
<proteinExistence type="inferred from homology"/>
<dbReference type="HOGENOM" id="CLU_026673_11_3_1"/>
<dbReference type="Gene3D" id="3.90.180.10">
    <property type="entry name" value="Medium-chain alcohol dehydrogenases, catalytic domain"/>
    <property type="match status" value="1"/>
</dbReference>
<keyword evidence="3 5" id="KW-0862">Zinc</keyword>
<organism evidence="8 9">
    <name type="scientific">Oidiodendron maius (strain Zn)</name>
    <dbReference type="NCBI Taxonomy" id="913774"/>
    <lineage>
        <taxon>Eukaryota</taxon>
        <taxon>Fungi</taxon>
        <taxon>Dikarya</taxon>
        <taxon>Ascomycota</taxon>
        <taxon>Pezizomycotina</taxon>
        <taxon>Leotiomycetes</taxon>
        <taxon>Leotiomycetes incertae sedis</taxon>
        <taxon>Myxotrichaceae</taxon>
        <taxon>Oidiodendron</taxon>
    </lineage>
</organism>
<dbReference type="InterPro" id="IPR013154">
    <property type="entry name" value="ADH-like_N"/>
</dbReference>
<evidence type="ECO:0000256" key="3">
    <source>
        <dbReference type="ARBA" id="ARBA00022833"/>
    </source>
</evidence>
<dbReference type="STRING" id="913774.A0A0C3GUE7"/>
<dbReference type="OrthoDB" id="442947at2759"/>
<name>A0A0C3GUE7_OIDMZ</name>
<dbReference type="InterPro" id="IPR011032">
    <property type="entry name" value="GroES-like_sf"/>
</dbReference>
<dbReference type="InterPro" id="IPR013149">
    <property type="entry name" value="ADH-like_C"/>
</dbReference>
<dbReference type="PANTHER" id="PTHR42813:SF2">
    <property type="entry name" value="DEHYDROGENASE, ZINC-CONTAINING, PUTATIVE (AFU_ORTHOLOGUE AFUA_2G02810)-RELATED"/>
    <property type="match status" value="1"/>
</dbReference>
<dbReference type="GO" id="GO:0008270">
    <property type="term" value="F:zinc ion binding"/>
    <property type="evidence" value="ECO:0007669"/>
    <property type="project" value="InterPro"/>
</dbReference>
<evidence type="ECO:0000256" key="2">
    <source>
        <dbReference type="ARBA" id="ARBA00022723"/>
    </source>
</evidence>
<dbReference type="SUPFAM" id="SSF51735">
    <property type="entry name" value="NAD(P)-binding Rossmann-fold domains"/>
    <property type="match status" value="1"/>
</dbReference>
<evidence type="ECO:0008006" key="10">
    <source>
        <dbReference type="Google" id="ProtNLM"/>
    </source>
</evidence>
<keyword evidence="4" id="KW-0560">Oxidoreductase</keyword>
<dbReference type="InParanoid" id="A0A0C3GUE7"/>
<evidence type="ECO:0000313" key="9">
    <source>
        <dbReference type="Proteomes" id="UP000054321"/>
    </source>
</evidence>
<keyword evidence="9" id="KW-1185">Reference proteome</keyword>
<dbReference type="CDD" id="cd08284">
    <property type="entry name" value="FDH_like_2"/>
    <property type="match status" value="1"/>
</dbReference>
<evidence type="ECO:0000256" key="1">
    <source>
        <dbReference type="ARBA" id="ARBA00001947"/>
    </source>
</evidence>
<feature type="domain" description="Alcohol dehydrogenase-like C-terminal" evidence="6">
    <location>
        <begin position="189"/>
        <end position="317"/>
    </location>
</feature>
<protein>
    <recommendedName>
        <fullName evidence="10">Enoyl reductase (ER) domain-containing protein</fullName>
    </recommendedName>
</protein>
<dbReference type="Proteomes" id="UP000054321">
    <property type="component" value="Unassembled WGS sequence"/>
</dbReference>
<accession>A0A0C3GUE7</accession>
<sequence length="356" mass="38095">MGHLPDTMTAVIFDGPGKVSVQERPVPKIQHDGDILVKVHAAGLCGSDLHLFRGHETTSATGFIMGHEFTGTVVAAGKGVKTVQVNDKVVSPFTVSCGHCFYCKNGSSCRCVHSLVFGSERLDGAQAEYIRVPLADGTVVKAPPELSDDALVLMADVFPTGFFGTRNAFAGREAQDAADTTAVVIGCGPVGLCALVAALEYKPKYVFAIDSIESRLRVAESLGAEPLNIDGGLESVVNRIKAVTEGRGADIVIEVVGQSAALRTAYDIVRPFGSICSLGAHHSPMPFTATEGYDKNVRIQMGRCPVRSIFPDALKVLVKNQDLFGFMFDKIMPLSEAIEGYELFSRMQAQKVIFKP</sequence>